<accession>A0ABS6W9L3</accession>
<gene>
    <name evidence="2" type="ORF">KIH73_07350</name>
</gene>
<name>A0ABS6W9L3_9BIFI</name>
<dbReference type="RefSeq" id="WP_219082069.1">
    <property type="nucleotide sequence ID" value="NZ_JAHBBD010000016.1"/>
</dbReference>
<protein>
    <submittedName>
        <fullName evidence="2">ROK family protein</fullName>
    </submittedName>
</protein>
<organism evidence="2 3">
    <name type="scientific">Bifidobacterium phasiani</name>
    <dbReference type="NCBI Taxonomy" id="2834431"/>
    <lineage>
        <taxon>Bacteria</taxon>
        <taxon>Bacillati</taxon>
        <taxon>Actinomycetota</taxon>
        <taxon>Actinomycetes</taxon>
        <taxon>Bifidobacteriales</taxon>
        <taxon>Bifidobacteriaceae</taxon>
        <taxon>Bifidobacterium</taxon>
    </lineage>
</organism>
<evidence type="ECO:0000313" key="2">
    <source>
        <dbReference type="EMBL" id="MBW3083179.1"/>
    </source>
</evidence>
<comment type="caution">
    <text evidence="2">The sequence shown here is derived from an EMBL/GenBank/DDBJ whole genome shotgun (WGS) entry which is preliminary data.</text>
</comment>
<reference evidence="2 3" key="1">
    <citation type="submission" date="2021-05" db="EMBL/GenBank/DDBJ databases">
        <title>Phylogenetic classification of ten novel species belonging to the genus Bifidobacterium comprising B. colchicus sp. nov., B. abeli sp. nov., B. bicoloris sp. nov., B. guerezis sp. nov., B. rosaliae sp. nov., B. santillanensis sp. nov., B. argentati sp. nov., B. amazzoni sp. nov., B. pluviali sp. nov., and B. pinnaculum sp. nov.</title>
        <authorList>
            <person name="Lugli G.A."/>
            <person name="Ruiz Garcia L."/>
            <person name="Margolles A."/>
            <person name="Ventura M."/>
        </authorList>
    </citation>
    <scope>NUCLEOTIDE SEQUENCE [LARGE SCALE GENOMIC DNA]</scope>
    <source>
        <strain evidence="2 3">6T3</strain>
    </source>
</reference>
<evidence type="ECO:0000256" key="1">
    <source>
        <dbReference type="ARBA" id="ARBA00006479"/>
    </source>
</evidence>
<dbReference type="Proteomes" id="UP000812844">
    <property type="component" value="Unassembled WGS sequence"/>
</dbReference>
<keyword evidence="3" id="KW-1185">Reference proteome</keyword>
<dbReference type="PANTHER" id="PTHR18964:SF149">
    <property type="entry name" value="BIFUNCTIONAL UDP-N-ACETYLGLUCOSAMINE 2-EPIMERASE_N-ACETYLMANNOSAMINE KINASE"/>
    <property type="match status" value="1"/>
</dbReference>
<sequence length="299" mass="31102">MDNRQYVGIDIGGTKIEAVLVDGEGNVLNTGRIPARPGAQNVLEDVIAIARRMGGEPAAVGVGLPGQVDSVNGVVRDIVNLDIVELELGREAGEALGVPVQVENDVNAAALGAVALIDDEIGADDTVVFLNFGTGLAAGVVRDGRVERGHSGAYGEVGHIPVDPNKYLCNCGQRGCLETVTSGGSVAKLWPEGDPPLPDLIAKAKAGDEHALEVFGIVQHGLADTVQVVAQAYDPRLIVLGGGMAKTGRPLVDMIVEELERREATSHFLKSLHLPDRLRLAPVEQPIGAIGAALAAPRV</sequence>
<dbReference type="Pfam" id="PF00480">
    <property type="entry name" value="ROK"/>
    <property type="match status" value="1"/>
</dbReference>
<proteinExistence type="inferred from homology"/>
<dbReference type="PANTHER" id="PTHR18964">
    <property type="entry name" value="ROK (REPRESSOR, ORF, KINASE) FAMILY"/>
    <property type="match status" value="1"/>
</dbReference>
<evidence type="ECO:0000313" key="3">
    <source>
        <dbReference type="Proteomes" id="UP000812844"/>
    </source>
</evidence>
<dbReference type="EMBL" id="JAHBBD010000016">
    <property type="protein sequence ID" value="MBW3083179.1"/>
    <property type="molecule type" value="Genomic_DNA"/>
</dbReference>
<comment type="similarity">
    <text evidence="1">Belongs to the ROK (NagC/XylR) family.</text>
</comment>
<dbReference type="InterPro" id="IPR000600">
    <property type="entry name" value="ROK"/>
</dbReference>